<protein>
    <submittedName>
        <fullName evidence="1">Uncharacterized protein</fullName>
    </submittedName>
</protein>
<evidence type="ECO:0000313" key="1">
    <source>
        <dbReference type="EMBL" id="MBW2937514.1"/>
    </source>
</evidence>
<proteinExistence type="predicted"/>
<dbReference type="Proteomes" id="UP001138686">
    <property type="component" value="Unassembled WGS sequence"/>
</dbReference>
<keyword evidence="2" id="KW-1185">Reference proteome</keyword>
<accession>A0A9X1FP59</accession>
<sequence>MSAEKLQKFYYELAQRLLLEFYFYIPEGEISKQIVEKFEFLNEYNVLDKIYVLDKKNGIIEYSSERDNLQILQKGVFIEQNIYKLLKRKSKVTEPQFEYILGEYSNFFDSLFFVAKWMHENLQLLTFTDDNIKGVFHWQFLHFKKHHDSLRKAFPKTHNEAIEIKISTEDLLERHFKRISDQLKTHNTPPIHSLLNATTPNTPRKISKKPLITEDEAETELLKKYFNFDSLS</sequence>
<dbReference type="RefSeq" id="WP_219051938.1">
    <property type="nucleotide sequence ID" value="NZ_JAHWDP010000002.1"/>
</dbReference>
<gene>
    <name evidence="1" type="ORF">KXJ69_05320</name>
</gene>
<dbReference type="EMBL" id="JAHWDP010000002">
    <property type="protein sequence ID" value="MBW2937514.1"/>
    <property type="molecule type" value="Genomic_DNA"/>
</dbReference>
<name>A0A9X1FP59_9FLAO</name>
<comment type="caution">
    <text evidence="1">The sequence shown here is derived from an EMBL/GenBank/DDBJ whole genome shotgun (WGS) entry which is preliminary data.</text>
</comment>
<reference evidence="1" key="1">
    <citation type="submission" date="2021-07" db="EMBL/GenBank/DDBJ databases">
        <title>Aureisphaera sp. CAU 1614 isolated from sea sediment.</title>
        <authorList>
            <person name="Kim W."/>
        </authorList>
    </citation>
    <scope>NUCLEOTIDE SEQUENCE</scope>
    <source>
        <strain evidence="1">CAU 1614</strain>
    </source>
</reference>
<evidence type="ECO:0000313" key="2">
    <source>
        <dbReference type="Proteomes" id="UP001138686"/>
    </source>
</evidence>
<dbReference type="AlphaFoldDB" id="A0A9X1FP59"/>
<organism evidence="1 2">
    <name type="scientific">Halomarinibacterium sedimenti</name>
    <dbReference type="NCBI Taxonomy" id="2857106"/>
    <lineage>
        <taxon>Bacteria</taxon>
        <taxon>Pseudomonadati</taxon>
        <taxon>Bacteroidota</taxon>
        <taxon>Flavobacteriia</taxon>
        <taxon>Flavobacteriales</taxon>
        <taxon>Flavobacteriaceae</taxon>
        <taxon>Halomarinibacterium</taxon>
    </lineage>
</organism>